<comment type="caution">
    <text evidence="1">The sequence shown here is derived from an EMBL/GenBank/DDBJ whole genome shotgun (WGS) entry which is preliminary data.</text>
</comment>
<accession>A0A2T3KIC0</accession>
<dbReference type="InterPro" id="IPR021484">
    <property type="entry name" value="DUF3137"/>
</dbReference>
<dbReference type="AlphaFoldDB" id="A0A0B7J786"/>
<name>A0A0B7J786_9GAMM</name>
<gene>
    <name evidence="1" type="ORF">C9J27_10475</name>
</gene>
<accession>A0A0B7J786</accession>
<evidence type="ECO:0000313" key="1">
    <source>
        <dbReference type="EMBL" id="PSU98919.1"/>
    </source>
</evidence>
<dbReference type="eggNOG" id="COG0457">
    <property type="taxonomic scope" value="Bacteria"/>
</dbReference>
<reference evidence="1 2" key="1">
    <citation type="submission" date="2018-01" db="EMBL/GenBank/DDBJ databases">
        <title>Whole genome sequencing of Histamine producing bacteria.</title>
        <authorList>
            <person name="Butler K."/>
        </authorList>
    </citation>
    <scope>NUCLEOTIDE SEQUENCE [LARGE SCALE GENOMIC DNA]</scope>
    <source>
        <strain evidence="1 2">FS-7.2</strain>
    </source>
</reference>
<protein>
    <submittedName>
        <fullName evidence="1">DUF3137 domain-containing protein</fullName>
    </submittedName>
</protein>
<dbReference type="RefSeq" id="WP_036794345.1">
    <property type="nucleotide sequence ID" value="NZ_LN794352.1"/>
</dbReference>
<proteinExistence type="predicted"/>
<dbReference type="Pfam" id="PF11335">
    <property type="entry name" value="DUF3137"/>
    <property type="match status" value="1"/>
</dbReference>
<dbReference type="GeneID" id="29944722"/>
<dbReference type="Proteomes" id="UP000241426">
    <property type="component" value="Unassembled WGS sequence"/>
</dbReference>
<dbReference type="EMBL" id="PYNF01000007">
    <property type="protein sequence ID" value="PSU98919.1"/>
    <property type="molecule type" value="Genomic_DNA"/>
</dbReference>
<organism evidence="1 2">
    <name type="scientific">Photobacterium kishitanii</name>
    <dbReference type="NCBI Taxonomy" id="318456"/>
    <lineage>
        <taxon>Bacteria</taxon>
        <taxon>Pseudomonadati</taxon>
        <taxon>Pseudomonadota</taxon>
        <taxon>Gammaproteobacteria</taxon>
        <taxon>Vibrionales</taxon>
        <taxon>Vibrionaceae</taxon>
        <taxon>Photobacterium</taxon>
    </lineage>
</organism>
<sequence>MDSKLTVLYETHLKPQLEALDHDRKKVIKQYWLSLLIGVGFAVTIIPLSFMYDLQAFGIIFTIIIAIVMHRLYNKRWDQYKKDYKHKIITKLISSIDNSFSYKPTQCIDKQDYNNSALFGRHYDRYRGEDFIEGQIDKTHLRFSELHTEYKTQSRDNSGKNQDQWHTIFKGLFFIADANKHFSGQTTIMPNNHSIFSALGQKLSDIFSNNQQQVILEDPEFSQLFNVYSNDQVEARYLLSPTMIQRLINFSNRSEHAIAFSFVNDHLYIAISSSKNYFEPKLFQQADSLAFIASIYYDLQFVINIVNELDLNTRIWTKP</sequence>
<evidence type="ECO:0000313" key="2">
    <source>
        <dbReference type="Proteomes" id="UP000241426"/>
    </source>
</evidence>